<reference evidence="2" key="1">
    <citation type="submission" date="2019-03" db="EMBL/GenBank/DDBJ databases">
        <title>Afifella sp. nov., isolated from activated sludge.</title>
        <authorList>
            <person name="Li Q."/>
            <person name="Liu Y."/>
        </authorList>
    </citation>
    <scope>NUCLEOTIDE SEQUENCE</scope>
    <source>
        <strain evidence="2">L72</strain>
    </source>
</reference>
<keyword evidence="3" id="KW-1185">Reference proteome</keyword>
<keyword evidence="1" id="KW-0472">Membrane</keyword>
<dbReference type="AlphaFoldDB" id="A0A964T5H5"/>
<proteinExistence type="predicted"/>
<evidence type="ECO:0000256" key="1">
    <source>
        <dbReference type="SAM" id="Phobius"/>
    </source>
</evidence>
<protein>
    <submittedName>
        <fullName evidence="2">Uncharacterized protein</fullName>
    </submittedName>
</protein>
<evidence type="ECO:0000313" key="3">
    <source>
        <dbReference type="Proteomes" id="UP000773614"/>
    </source>
</evidence>
<accession>A0A964T5H5</accession>
<feature type="transmembrane region" description="Helical" evidence="1">
    <location>
        <begin position="46"/>
        <end position="65"/>
    </location>
</feature>
<comment type="caution">
    <text evidence="2">The sequence shown here is derived from an EMBL/GenBank/DDBJ whole genome shotgun (WGS) entry which is preliminary data.</text>
</comment>
<gene>
    <name evidence="2" type="ORF">E4O86_08915</name>
</gene>
<dbReference type="EMBL" id="SPKJ01000022">
    <property type="protein sequence ID" value="MYZ47832.1"/>
    <property type="molecule type" value="Genomic_DNA"/>
</dbReference>
<organism evidence="2 3">
    <name type="scientific">Propylenella binzhouense</name>
    <dbReference type="NCBI Taxonomy" id="2555902"/>
    <lineage>
        <taxon>Bacteria</taxon>
        <taxon>Pseudomonadati</taxon>
        <taxon>Pseudomonadota</taxon>
        <taxon>Alphaproteobacteria</taxon>
        <taxon>Hyphomicrobiales</taxon>
        <taxon>Propylenellaceae</taxon>
        <taxon>Propylenella</taxon>
    </lineage>
</organism>
<dbReference type="OrthoDB" id="8451574at2"/>
<evidence type="ECO:0000313" key="2">
    <source>
        <dbReference type="EMBL" id="MYZ47832.1"/>
    </source>
</evidence>
<keyword evidence="1" id="KW-1133">Transmembrane helix</keyword>
<sequence>MPDLQVFVFCMAMGFALAGAVSSFYQLVTSEPANFRIGANSVFGNLTAVVISIFGGPFIVARLVLRGLRTREMSVAPVLVGLVVSAMWSTCAGIFFLSVLLSA</sequence>
<dbReference type="Pfam" id="PF22258">
    <property type="entry name" value="DUF6949"/>
    <property type="match status" value="1"/>
</dbReference>
<dbReference type="Proteomes" id="UP000773614">
    <property type="component" value="Unassembled WGS sequence"/>
</dbReference>
<dbReference type="RefSeq" id="WP_161140181.1">
    <property type="nucleotide sequence ID" value="NZ_SPKJ01000022.1"/>
</dbReference>
<feature type="transmembrane region" description="Helical" evidence="1">
    <location>
        <begin position="77"/>
        <end position="101"/>
    </location>
</feature>
<dbReference type="InterPro" id="IPR053803">
    <property type="entry name" value="DUF6949"/>
</dbReference>
<name>A0A964T5H5_9HYPH</name>
<keyword evidence="1" id="KW-0812">Transmembrane</keyword>